<keyword evidence="2" id="KW-1185">Reference proteome</keyword>
<reference evidence="1 2" key="1">
    <citation type="journal article" date="2018" name="MBio">
        <title>Comparative Genomics Reveals the Core Gene Toolbox for the Fungus-Insect Symbiosis.</title>
        <authorList>
            <person name="Wang Y."/>
            <person name="Stata M."/>
            <person name="Wang W."/>
            <person name="Stajich J.E."/>
            <person name="White M.M."/>
            <person name="Moncalvo J.M."/>
        </authorList>
    </citation>
    <scope>NUCLEOTIDE SEQUENCE [LARGE SCALE GENOMIC DNA]</scope>
    <source>
        <strain evidence="1 2">AUS-77-4</strain>
    </source>
</reference>
<proteinExistence type="predicted"/>
<comment type="caution">
    <text evidence="1">The sequence shown here is derived from an EMBL/GenBank/DDBJ whole genome shotgun (WGS) entry which is preliminary data.</text>
</comment>
<evidence type="ECO:0000313" key="2">
    <source>
        <dbReference type="Proteomes" id="UP000245699"/>
    </source>
</evidence>
<dbReference type="OrthoDB" id="10066429at2759"/>
<gene>
    <name evidence="1" type="ORF">BB559_000128</name>
</gene>
<dbReference type="STRING" id="61424.A0A2T9Z6B0"/>
<sequence>MLSLIYGFVHESGIVKAIWTINDQLSAFNNQQTLYQFNHEDKNTLICLSSKYQDNVLIDTNQPEFITNVWFVYTLSPPMHLLNDITDKDKFKVNLKSSTGMSRIELFNTFLNSTKLSYKNPEWKKLIQGNQKEKNDVSACMQYKQISPGLYERTLVVIPSIYKPSYFAPTVYESTSKSDFNKEKSTETSLNFDFEELYSFPFHIEFDSIGEYFTSGFSSTSLKCYQLVEVY</sequence>
<name>A0A2T9Z6B0_9FUNG</name>
<dbReference type="EMBL" id="MBFT01000007">
    <property type="protein sequence ID" value="PVV00077.1"/>
    <property type="molecule type" value="Genomic_DNA"/>
</dbReference>
<dbReference type="Proteomes" id="UP000245699">
    <property type="component" value="Unassembled WGS sequence"/>
</dbReference>
<accession>A0A2T9Z6B0</accession>
<dbReference type="AlphaFoldDB" id="A0A2T9Z6B0"/>
<organism evidence="1 2">
    <name type="scientific">Furculomyces boomerangus</name>
    <dbReference type="NCBI Taxonomy" id="61424"/>
    <lineage>
        <taxon>Eukaryota</taxon>
        <taxon>Fungi</taxon>
        <taxon>Fungi incertae sedis</taxon>
        <taxon>Zoopagomycota</taxon>
        <taxon>Kickxellomycotina</taxon>
        <taxon>Harpellomycetes</taxon>
        <taxon>Harpellales</taxon>
        <taxon>Harpellaceae</taxon>
        <taxon>Furculomyces</taxon>
    </lineage>
</organism>
<protein>
    <submittedName>
        <fullName evidence="1">Uncharacterized protein</fullName>
    </submittedName>
</protein>
<evidence type="ECO:0000313" key="1">
    <source>
        <dbReference type="EMBL" id="PVV00077.1"/>
    </source>
</evidence>